<dbReference type="PROSITE" id="PS00092">
    <property type="entry name" value="N6_MTASE"/>
    <property type="match status" value="1"/>
</dbReference>
<reference evidence="6 7" key="1">
    <citation type="journal article" date="2012" name="ISME J.">
        <title>Nitrification expanded: discovery, physiology and genomics of a nitrite-oxidizing bacterium from the phylum Chloroflexi.</title>
        <authorList>
            <person name="Sorokin D.Y."/>
            <person name="Lucker S."/>
            <person name="Vejmelkova D."/>
            <person name="Kostrikina N.A."/>
            <person name="Kleerebezem R."/>
            <person name="Rijpstra W.I."/>
            <person name="Damste J.S."/>
            <person name="Le Paslier D."/>
            <person name="Muyzer G."/>
            <person name="Wagner M."/>
            <person name="van Loosdrecht M.C."/>
            <person name="Daims H."/>
        </authorList>
    </citation>
    <scope>NUCLEOTIDE SEQUENCE [LARGE SCALE GENOMIC DNA]</scope>
    <source>
        <strain evidence="7">none</strain>
    </source>
</reference>
<dbReference type="InterPro" id="IPR001091">
    <property type="entry name" value="RM_Methyltransferase"/>
</dbReference>
<evidence type="ECO:0000256" key="1">
    <source>
        <dbReference type="ARBA" id="ARBA00006594"/>
    </source>
</evidence>
<dbReference type="Pfam" id="PF01555">
    <property type="entry name" value="N6_N4_Mtase"/>
    <property type="match status" value="1"/>
</dbReference>
<evidence type="ECO:0000256" key="3">
    <source>
        <dbReference type="ARBA" id="ARBA00022679"/>
    </source>
</evidence>
<dbReference type="CDD" id="cd02440">
    <property type="entry name" value="AdoMet_MTases"/>
    <property type="match status" value="1"/>
</dbReference>
<dbReference type="InterPro" id="IPR002052">
    <property type="entry name" value="DNA_methylase_N6_adenine_CS"/>
</dbReference>
<dbReference type="Proteomes" id="UP000004221">
    <property type="component" value="Unassembled WGS sequence"/>
</dbReference>
<sequence length="276" mass="31139">MNALPETHSLTPVFSTVLGRLYQADCLDLLPTIASESIDTIFADPPFNLGKQYGHKVNDSRAEDEYLAWCYAWLDECIRVLAPGGSLFLYNLPKWNVPLGAYLHQHLTFRHWIAVDIKFGLPIPGRLYPSHYSLLYYSKGKPKTFTRPRVPIPVCRHCGGDIKDYGGHRNKLNPEGLNLTDVWSDIPPVRHRSTKNRVGNELSLKLLNRVFEISTEPGDFVLDPFGGGGSTYEAAERNHLHWIGCEIQDCGPIITRLKRFLATPRMLSLPLEAADD</sequence>
<evidence type="ECO:0000313" key="6">
    <source>
        <dbReference type="EMBL" id="CCF83333.1"/>
    </source>
</evidence>
<proteinExistence type="inferred from homology"/>
<dbReference type="AlphaFoldDB" id="I4EF71"/>
<dbReference type="GO" id="GO:0008170">
    <property type="term" value="F:N-methyltransferase activity"/>
    <property type="evidence" value="ECO:0007669"/>
    <property type="project" value="InterPro"/>
</dbReference>
<evidence type="ECO:0000256" key="4">
    <source>
        <dbReference type="RuleBase" id="RU362026"/>
    </source>
</evidence>
<evidence type="ECO:0000259" key="5">
    <source>
        <dbReference type="Pfam" id="PF01555"/>
    </source>
</evidence>
<comment type="caution">
    <text evidence="6">The sequence shown here is derived from an EMBL/GenBank/DDBJ whole genome shotgun (WGS) entry which is preliminary data.</text>
</comment>
<dbReference type="EC" id="2.1.1.-" evidence="4"/>
<dbReference type="GO" id="GO:0003677">
    <property type="term" value="F:DNA binding"/>
    <property type="evidence" value="ECO:0007669"/>
    <property type="project" value="InterPro"/>
</dbReference>
<dbReference type="OrthoDB" id="9773571at2"/>
<comment type="similarity">
    <text evidence="1 4">Belongs to the N(4)/N(6)-methyltransferase family.</text>
</comment>
<dbReference type="PRINTS" id="PR00508">
    <property type="entry name" value="S21N4MTFRASE"/>
</dbReference>
<keyword evidence="2 6" id="KW-0489">Methyltransferase</keyword>
<dbReference type="InterPro" id="IPR029063">
    <property type="entry name" value="SAM-dependent_MTases_sf"/>
</dbReference>
<dbReference type="InterPro" id="IPR002941">
    <property type="entry name" value="DNA_methylase_N4/N6"/>
</dbReference>
<keyword evidence="3" id="KW-0808">Transferase</keyword>
<name>I4EF71_9BACT</name>
<evidence type="ECO:0000313" key="7">
    <source>
        <dbReference type="Proteomes" id="UP000004221"/>
    </source>
</evidence>
<dbReference type="SUPFAM" id="SSF53335">
    <property type="entry name" value="S-adenosyl-L-methionine-dependent methyltransferases"/>
    <property type="match status" value="1"/>
</dbReference>
<dbReference type="REBASE" id="60385">
    <property type="entry name" value="M.NhoORF2210028P"/>
</dbReference>
<organism evidence="6 7">
    <name type="scientific">Nitrolancea hollandica Lb</name>
    <dbReference type="NCBI Taxonomy" id="1129897"/>
    <lineage>
        <taxon>Bacteria</taxon>
        <taxon>Pseudomonadati</taxon>
        <taxon>Thermomicrobiota</taxon>
        <taxon>Thermomicrobia</taxon>
        <taxon>Sphaerobacterales</taxon>
        <taxon>Sphaerobacterineae</taxon>
        <taxon>Sphaerobacteraceae</taxon>
        <taxon>Nitrolancea</taxon>
    </lineage>
</organism>
<gene>
    <name evidence="6" type="ORF">NITHO_2210028</name>
</gene>
<accession>I4EF71</accession>
<feature type="domain" description="DNA methylase N-4/N-6" evidence="5">
    <location>
        <begin position="38"/>
        <end position="248"/>
    </location>
</feature>
<dbReference type="EMBL" id="CAGS01000137">
    <property type="protein sequence ID" value="CCF83333.1"/>
    <property type="molecule type" value="Genomic_DNA"/>
</dbReference>
<dbReference type="GO" id="GO:0032259">
    <property type="term" value="P:methylation"/>
    <property type="evidence" value="ECO:0007669"/>
    <property type="project" value="UniProtKB-KW"/>
</dbReference>
<dbReference type="Gene3D" id="3.40.50.150">
    <property type="entry name" value="Vaccinia Virus protein VP39"/>
    <property type="match status" value="1"/>
</dbReference>
<dbReference type="RefSeq" id="WP_008476391.1">
    <property type="nucleotide sequence ID" value="NZ_CAGS01000137.1"/>
</dbReference>
<protein>
    <recommendedName>
        <fullName evidence="4">Methyltransferase</fullName>
        <ecNumber evidence="4">2.1.1.-</ecNumber>
    </recommendedName>
</protein>
<evidence type="ECO:0000256" key="2">
    <source>
        <dbReference type="ARBA" id="ARBA00022603"/>
    </source>
</evidence>
<keyword evidence="7" id="KW-1185">Reference proteome</keyword>